<gene>
    <name evidence="1" type="ORF">JWS04_17235</name>
</gene>
<comment type="caution">
    <text evidence="1">The sequence shown here is derived from an EMBL/GenBank/DDBJ whole genome shotgun (WGS) entry which is preliminary data.</text>
</comment>
<reference evidence="1 2" key="1">
    <citation type="submission" date="2021-03" db="EMBL/GenBank/DDBJ databases">
        <title>Genome Sequence of Bradyrhizobium vignae strain ISRA400.</title>
        <authorList>
            <person name="Tisa L.S."/>
            <person name="Svistoonoff S."/>
            <person name="Hocher V."/>
            <person name="Fall S."/>
            <person name="Zaiya A."/>
            <person name="Naing D."/>
            <person name="Niang N."/>
            <person name="Diouf A."/>
            <person name="Dasylva M.C."/>
            <person name="Toure O."/>
            <person name="Gueye M."/>
            <person name="Gully D."/>
            <person name="Tisseyre P."/>
            <person name="Simpson S."/>
            <person name="Morris K."/>
            <person name="Thomas W.K."/>
        </authorList>
    </citation>
    <scope>NUCLEOTIDE SEQUENCE [LARGE SCALE GENOMIC DNA]</scope>
    <source>
        <strain evidence="1 2">ISRA400</strain>
    </source>
</reference>
<dbReference type="RefSeq" id="WP_209295383.1">
    <property type="nucleotide sequence ID" value="NZ_JAGIKT010000038.1"/>
</dbReference>
<evidence type="ECO:0000313" key="1">
    <source>
        <dbReference type="EMBL" id="MBP0112796.1"/>
    </source>
</evidence>
<evidence type="ECO:0000313" key="2">
    <source>
        <dbReference type="Proteomes" id="UP000669317"/>
    </source>
</evidence>
<organism evidence="1 2">
    <name type="scientific">Bradyrhizobium vignae</name>
    <dbReference type="NCBI Taxonomy" id="1549949"/>
    <lineage>
        <taxon>Bacteria</taxon>
        <taxon>Pseudomonadati</taxon>
        <taxon>Pseudomonadota</taxon>
        <taxon>Alphaproteobacteria</taxon>
        <taxon>Hyphomicrobiales</taxon>
        <taxon>Nitrobacteraceae</taxon>
        <taxon>Bradyrhizobium</taxon>
    </lineage>
</organism>
<accession>A0ABS3ZXB9</accession>
<keyword evidence="2" id="KW-1185">Reference proteome</keyword>
<dbReference type="EMBL" id="JAGIKT010000038">
    <property type="protein sequence ID" value="MBP0112796.1"/>
    <property type="molecule type" value="Genomic_DNA"/>
</dbReference>
<protein>
    <submittedName>
        <fullName evidence="1">Uncharacterized protein</fullName>
    </submittedName>
</protein>
<proteinExistence type="predicted"/>
<dbReference type="Proteomes" id="UP000669317">
    <property type="component" value="Unassembled WGS sequence"/>
</dbReference>
<name>A0ABS3ZXB9_9BRAD</name>
<sequence>MDLRLIREHLAQAERHVALSDKHIARQIDIIDGLERSGRSTNLALDLLATFRLLRASHVDHRDTIRRELGI</sequence>